<gene>
    <name evidence="2" type="ORF">AAFF_G00105140</name>
</gene>
<proteinExistence type="predicted"/>
<evidence type="ECO:0000313" key="2">
    <source>
        <dbReference type="EMBL" id="KAJ8412932.1"/>
    </source>
</evidence>
<name>A0AAD7WXL3_9TELE</name>
<evidence type="ECO:0000313" key="3">
    <source>
        <dbReference type="Proteomes" id="UP001221898"/>
    </source>
</evidence>
<protein>
    <submittedName>
        <fullName evidence="2">Uncharacterized protein</fullName>
    </submittedName>
</protein>
<reference evidence="2" key="1">
    <citation type="journal article" date="2023" name="Science">
        <title>Genome structures resolve the early diversification of teleost fishes.</title>
        <authorList>
            <person name="Parey E."/>
            <person name="Louis A."/>
            <person name="Montfort J."/>
            <person name="Bouchez O."/>
            <person name="Roques C."/>
            <person name="Iampietro C."/>
            <person name="Lluch J."/>
            <person name="Castinel A."/>
            <person name="Donnadieu C."/>
            <person name="Desvignes T."/>
            <person name="Floi Bucao C."/>
            <person name="Jouanno E."/>
            <person name="Wen M."/>
            <person name="Mejri S."/>
            <person name="Dirks R."/>
            <person name="Jansen H."/>
            <person name="Henkel C."/>
            <person name="Chen W.J."/>
            <person name="Zahm M."/>
            <person name="Cabau C."/>
            <person name="Klopp C."/>
            <person name="Thompson A.W."/>
            <person name="Robinson-Rechavi M."/>
            <person name="Braasch I."/>
            <person name="Lecointre G."/>
            <person name="Bobe J."/>
            <person name="Postlethwait J.H."/>
            <person name="Berthelot C."/>
            <person name="Roest Crollius H."/>
            <person name="Guiguen Y."/>
        </authorList>
    </citation>
    <scope>NUCLEOTIDE SEQUENCE</scope>
    <source>
        <strain evidence="2">NC1722</strain>
    </source>
</reference>
<comment type="caution">
    <text evidence="2">The sequence shown here is derived from an EMBL/GenBank/DDBJ whole genome shotgun (WGS) entry which is preliminary data.</text>
</comment>
<dbReference type="AlphaFoldDB" id="A0AAD7WXL3"/>
<feature type="region of interest" description="Disordered" evidence="1">
    <location>
        <begin position="43"/>
        <end position="66"/>
    </location>
</feature>
<organism evidence="2 3">
    <name type="scientific">Aldrovandia affinis</name>
    <dbReference type="NCBI Taxonomy" id="143900"/>
    <lineage>
        <taxon>Eukaryota</taxon>
        <taxon>Metazoa</taxon>
        <taxon>Chordata</taxon>
        <taxon>Craniata</taxon>
        <taxon>Vertebrata</taxon>
        <taxon>Euteleostomi</taxon>
        <taxon>Actinopterygii</taxon>
        <taxon>Neopterygii</taxon>
        <taxon>Teleostei</taxon>
        <taxon>Notacanthiformes</taxon>
        <taxon>Halosauridae</taxon>
        <taxon>Aldrovandia</taxon>
    </lineage>
</organism>
<feature type="region of interest" description="Disordered" evidence="1">
    <location>
        <begin position="98"/>
        <end position="140"/>
    </location>
</feature>
<dbReference type="EMBL" id="JAINUG010000017">
    <property type="protein sequence ID" value="KAJ8412932.1"/>
    <property type="molecule type" value="Genomic_DNA"/>
</dbReference>
<evidence type="ECO:0000256" key="1">
    <source>
        <dbReference type="SAM" id="MobiDB-lite"/>
    </source>
</evidence>
<accession>A0AAD7WXL3</accession>
<sequence length="148" mass="15600">MIAVTTHWPLCFLKCGLNVDSDWQMQDDDNPSPQAAPIRIRIGARGSGGERGTRLPDSQGPHTARPAALSLSHVTCRWMARVRGDCLSPGAGMRAAPLGRQGSAGPCPALKSAGPRGGRAVMTHRSRGSQTSNGYDPTAASPRSFILI</sequence>
<dbReference type="Proteomes" id="UP001221898">
    <property type="component" value="Unassembled WGS sequence"/>
</dbReference>
<keyword evidence="3" id="KW-1185">Reference proteome</keyword>